<evidence type="ECO:0000313" key="2">
    <source>
        <dbReference type="EMBL" id="MDI2098110.1"/>
    </source>
</evidence>
<organism evidence="2 3">
    <name type="scientific">Ruicaihuangia caeni</name>
    <dbReference type="NCBI Taxonomy" id="3042517"/>
    <lineage>
        <taxon>Bacteria</taxon>
        <taxon>Bacillati</taxon>
        <taxon>Actinomycetota</taxon>
        <taxon>Actinomycetes</taxon>
        <taxon>Micrococcales</taxon>
        <taxon>Microbacteriaceae</taxon>
        <taxon>Ruicaihuangia</taxon>
    </lineage>
</organism>
<gene>
    <name evidence="2" type="ORF">QF206_03915</name>
</gene>
<evidence type="ECO:0000259" key="1">
    <source>
        <dbReference type="PROSITE" id="PS50011"/>
    </source>
</evidence>
<dbReference type="PROSITE" id="PS50011">
    <property type="entry name" value="PROTEIN_KINASE_DOM"/>
    <property type="match status" value="1"/>
</dbReference>
<accession>A0AAW6T7N2</accession>
<dbReference type="InterPro" id="IPR000719">
    <property type="entry name" value="Prot_kinase_dom"/>
</dbReference>
<dbReference type="GO" id="GO:0005524">
    <property type="term" value="F:ATP binding"/>
    <property type="evidence" value="ECO:0007669"/>
    <property type="project" value="InterPro"/>
</dbReference>
<comment type="caution">
    <text evidence="2">The sequence shown here is derived from an EMBL/GenBank/DDBJ whole genome shotgun (WGS) entry which is preliminary data.</text>
</comment>
<sequence length="446" mass="48653">MLQEGAVINLPRTGGAWRLGPLIGEGGQGSVHRLDPLPAAHGDYTVDDADGTAGAASEPLALKWYHDRAATPRQRDAIERLITRGAPGLMFLWPLELVTHPDAGGFGYVMPLRDEHFRPVGDLLLGRVGAPPRLSLALCTGLAHAFLLLHVEGLCYRDISFGNVFFDPTTGDALVCDNDNVGVDGASYTAVLGTRRFMAPEVIRGDALPSAQSDLHSLAVLLFFILARHHPLIGGLESEHRGRDGELDLLGRHPLFIFDPADERNRPDPATQPAPLARWQRLPESIKALFTQTFTAGLHDPSRRVRESVWRAALTRLRDGLHECGWCGEQHLSDAGAVSRCASCRRPLDAPVRLLGERSSITLNQGTQLTRHHIARDYDLATAVGVVVHDEERGMWGLRHVGDDPWRLERIGHAPLVVRPGQTVALIEGAQLIVGRSRFVISTDAG</sequence>
<proteinExistence type="predicted"/>
<dbReference type="Gene3D" id="1.10.510.10">
    <property type="entry name" value="Transferase(Phosphotransferase) domain 1"/>
    <property type="match status" value="1"/>
</dbReference>
<reference evidence="2 3" key="1">
    <citation type="submission" date="2023-04" db="EMBL/GenBank/DDBJ databases">
        <title>Klugiella caeni sp. nov. isolated from the sludge of biochemical tank.</title>
        <authorList>
            <person name="Geng K."/>
        </authorList>
    </citation>
    <scope>NUCLEOTIDE SEQUENCE [LARGE SCALE GENOMIC DNA]</scope>
    <source>
        <strain evidence="2 3">YN-L-19</strain>
    </source>
</reference>
<feature type="domain" description="Protein kinase" evidence="1">
    <location>
        <begin position="17"/>
        <end position="317"/>
    </location>
</feature>
<dbReference type="Pfam" id="PF00069">
    <property type="entry name" value="Pkinase"/>
    <property type="match status" value="1"/>
</dbReference>
<name>A0AAW6T7N2_9MICO</name>
<dbReference type="RefSeq" id="WP_281487871.1">
    <property type="nucleotide sequence ID" value="NZ_CP159582.1"/>
</dbReference>
<dbReference type="Proteomes" id="UP001321506">
    <property type="component" value="Unassembled WGS sequence"/>
</dbReference>
<dbReference type="SUPFAM" id="SSF56112">
    <property type="entry name" value="Protein kinase-like (PK-like)"/>
    <property type="match status" value="1"/>
</dbReference>
<dbReference type="AlphaFoldDB" id="A0AAW6T7N2"/>
<dbReference type="SMART" id="SM00220">
    <property type="entry name" value="S_TKc"/>
    <property type="match status" value="1"/>
</dbReference>
<evidence type="ECO:0000313" key="3">
    <source>
        <dbReference type="Proteomes" id="UP001321506"/>
    </source>
</evidence>
<protein>
    <recommendedName>
        <fullName evidence="1">Protein kinase domain-containing protein</fullName>
    </recommendedName>
</protein>
<dbReference type="GO" id="GO:0004672">
    <property type="term" value="F:protein kinase activity"/>
    <property type="evidence" value="ECO:0007669"/>
    <property type="project" value="InterPro"/>
</dbReference>
<keyword evidence="3" id="KW-1185">Reference proteome</keyword>
<dbReference type="InterPro" id="IPR011009">
    <property type="entry name" value="Kinase-like_dom_sf"/>
</dbReference>
<dbReference type="EMBL" id="JASATX010000001">
    <property type="protein sequence ID" value="MDI2098110.1"/>
    <property type="molecule type" value="Genomic_DNA"/>
</dbReference>